<name>A0A5N6QHK2_9ROSI</name>
<dbReference type="Pfam" id="PF10394">
    <property type="entry name" value="Hat1_N"/>
    <property type="match status" value="1"/>
</dbReference>
<dbReference type="Gene3D" id="3.90.360.10">
    <property type="entry name" value="Histone acetyl transferase 1 (HAT1), N-terminal domain"/>
    <property type="match status" value="1"/>
</dbReference>
<dbReference type="EC" id="2.3.1.48" evidence="4"/>
<dbReference type="InterPro" id="IPR000182">
    <property type="entry name" value="GNAT_dom"/>
</dbReference>
<dbReference type="GO" id="GO:0004402">
    <property type="term" value="F:histone acetyltransferase activity"/>
    <property type="evidence" value="ECO:0007669"/>
    <property type="project" value="InterPro"/>
</dbReference>
<keyword evidence="8" id="KW-0012">Acyltransferase</keyword>
<evidence type="ECO:0000256" key="7">
    <source>
        <dbReference type="ARBA" id="ARBA00023242"/>
    </source>
</evidence>
<keyword evidence="5" id="KW-0963">Cytoplasm</keyword>
<dbReference type="OrthoDB" id="10253098at2759"/>
<dbReference type="InterPro" id="IPR019467">
    <property type="entry name" value="Hat1_N"/>
</dbReference>
<evidence type="ECO:0000256" key="8">
    <source>
        <dbReference type="ARBA" id="ARBA00023315"/>
    </source>
</evidence>
<feature type="domain" description="N-acetyltransferase" evidence="11">
    <location>
        <begin position="220"/>
        <end position="276"/>
    </location>
</feature>
<evidence type="ECO:0000313" key="13">
    <source>
        <dbReference type="EMBL" id="KAE7998605.1"/>
    </source>
</evidence>
<feature type="region of interest" description="Disordered" evidence="10">
    <location>
        <begin position="1"/>
        <end position="20"/>
    </location>
</feature>
<evidence type="ECO:0000256" key="3">
    <source>
        <dbReference type="ARBA" id="ARBA00010543"/>
    </source>
</evidence>
<keyword evidence="7" id="KW-0539">Nucleus</keyword>
<dbReference type="PANTHER" id="PTHR12046">
    <property type="entry name" value="HISTONE ACETYLTRANSFERASE TYPE B CATALYTIC SUBUNIT"/>
    <property type="match status" value="1"/>
</dbReference>
<proteinExistence type="inferred from homology"/>
<dbReference type="GO" id="GO:0000781">
    <property type="term" value="C:chromosome, telomeric region"/>
    <property type="evidence" value="ECO:0007669"/>
    <property type="project" value="GOC"/>
</dbReference>
<evidence type="ECO:0000259" key="12">
    <source>
        <dbReference type="Pfam" id="PF10394"/>
    </source>
</evidence>
<evidence type="ECO:0000256" key="5">
    <source>
        <dbReference type="ARBA" id="ARBA00022490"/>
    </source>
</evidence>
<protein>
    <recommendedName>
        <fullName evidence="4">histone acetyltransferase</fullName>
        <ecNumber evidence="4">2.3.1.48</ecNumber>
    </recommendedName>
</protein>
<dbReference type="CDD" id="cd04301">
    <property type="entry name" value="NAT_SF"/>
    <property type="match status" value="1"/>
</dbReference>
<dbReference type="Proteomes" id="UP000327013">
    <property type="component" value="Chromosome 1"/>
</dbReference>
<comment type="subcellular location">
    <subcellularLocation>
        <location evidence="2">Cytoplasm</location>
    </subcellularLocation>
    <subcellularLocation>
        <location evidence="1">Nucleus</location>
    </subcellularLocation>
</comment>
<dbReference type="InterPro" id="IPR037113">
    <property type="entry name" value="Hat1_N_sf"/>
</dbReference>
<feature type="compositionally biased region" description="Polar residues" evidence="10">
    <location>
        <begin position="1"/>
        <end position="10"/>
    </location>
</feature>
<accession>A0A5N6QHK2</accession>
<dbReference type="GO" id="GO:0005737">
    <property type="term" value="C:cytoplasm"/>
    <property type="evidence" value="ECO:0007669"/>
    <property type="project" value="UniProtKB-SubCell"/>
</dbReference>
<dbReference type="SUPFAM" id="SSF55729">
    <property type="entry name" value="Acyl-CoA N-acyltransferases (Nat)"/>
    <property type="match status" value="1"/>
</dbReference>
<dbReference type="InterPro" id="IPR017380">
    <property type="entry name" value="Hist_AcTrfase_B-typ_cat-su"/>
</dbReference>
<comment type="similarity">
    <text evidence="3">Belongs to the HAT1 family.</text>
</comment>
<organism evidence="13 14">
    <name type="scientific">Carpinus fangiana</name>
    <dbReference type="NCBI Taxonomy" id="176857"/>
    <lineage>
        <taxon>Eukaryota</taxon>
        <taxon>Viridiplantae</taxon>
        <taxon>Streptophyta</taxon>
        <taxon>Embryophyta</taxon>
        <taxon>Tracheophyta</taxon>
        <taxon>Spermatophyta</taxon>
        <taxon>Magnoliopsida</taxon>
        <taxon>eudicotyledons</taxon>
        <taxon>Gunneridae</taxon>
        <taxon>Pentapetalae</taxon>
        <taxon>rosids</taxon>
        <taxon>fabids</taxon>
        <taxon>Fagales</taxon>
        <taxon>Betulaceae</taxon>
        <taxon>Carpinus</taxon>
    </lineage>
</organism>
<dbReference type="GO" id="GO:0031509">
    <property type="term" value="P:subtelomeric heterochromatin formation"/>
    <property type="evidence" value="ECO:0007669"/>
    <property type="project" value="InterPro"/>
</dbReference>
<evidence type="ECO:0000256" key="10">
    <source>
        <dbReference type="SAM" id="MobiDB-lite"/>
    </source>
</evidence>
<evidence type="ECO:0000256" key="1">
    <source>
        <dbReference type="ARBA" id="ARBA00004123"/>
    </source>
</evidence>
<dbReference type="EMBL" id="CM017321">
    <property type="protein sequence ID" value="KAE7998605.1"/>
    <property type="molecule type" value="Genomic_DNA"/>
</dbReference>
<feature type="domain" description="Histone acetyl transferase HAT1 N-terminal" evidence="12">
    <location>
        <begin position="30"/>
        <end position="184"/>
    </location>
</feature>
<gene>
    <name evidence="13" type="ORF">FH972_003134</name>
</gene>
<evidence type="ECO:0000256" key="6">
    <source>
        <dbReference type="ARBA" id="ARBA00022679"/>
    </source>
</evidence>
<evidence type="ECO:0000256" key="4">
    <source>
        <dbReference type="ARBA" id="ARBA00013184"/>
    </source>
</evidence>
<evidence type="ECO:0000256" key="9">
    <source>
        <dbReference type="ARBA" id="ARBA00048017"/>
    </source>
</evidence>
<evidence type="ECO:0000259" key="11">
    <source>
        <dbReference type="Pfam" id="PF00583"/>
    </source>
</evidence>
<comment type="catalytic activity">
    <reaction evidence="9">
        <text>L-lysyl-[protein] + acetyl-CoA = N(6)-acetyl-L-lysyl-[protein] + CoA + H(+)</text>
        <dbReference type="Rhea" id="RHEA:45948"/>
        <dbReference type="Rhea" id="RHEA-COMP:9752"/>
        <dbReference type="Rhea" id="RHEA-COMP:10731"/>
        <dbReference type="ChEBI" id="CHEBI:15378"/>
        <dbReference type="ChEBI" id="CHEBI:29969"/>
        <dbReference type="ChEBI" id="CHEBI:57287"/>
        <dbReference type="ChEBI" id="CHEBI:57288"/>
        <dbReference type="ChEBI" id="CHEBI:61930"/>
        <dbReference type="EC" id="2.3.1.48"/>
    </reaction>
</comment>
<evidence type="ECO:0000313" key="14">
    <source>
        <dbReference type="Proteomes" id="UP000327013"/>
    </source>
</evidence>
<dbReference type="AlphaFoldDB" id="A0A5N6QHK2"/>
<dbReference type="GO" id="GO:0005634">
    <property type="term" value="C:nucleus"/>
    <property type="evidence" value="ECO:0007669"/>
    <property type="project" value="UniProtKB-SubCell"/>
</dbReference>
<evidence type="ECO:0000256" key="2">
    <source>
        <dbReference type="ARBA" id="ARBA00004496"/>
    </source>
</evidence>
<dbReference type="FunFam" id="3.90.360.10:FF:000002">
    <property type="entry name" value="Histone acetyltransferase type B catalytic subunit"/>
    <property type="match status" value="1"/>
</dbReference>
<dbReference type="FunFam" id="3.40.630.30:FF:000077">
    <property type="entry name" value="Histone acetyltransferase type B catalytic subunit"/>
    <property type="match status" value="1"/>
</dbReference>
<sequence>MGQKQQSTADPTAEPKKRRRVGFSNIDAGVEAKECIKIYLVSSKEEVGSADSLCIDPVDLNSFFDEDGKIYGYQGLQITIWVSSISFQAYADITFQSESDGGKGITDLKAALQRIFAETLVENKHEFLQTFSTESSLIRSIISSGEILKYKTSNGNIADSNSHLEAANSDVEVVRMVVGTTAAGHLYILFSELGSSPIDVIDPRWELYVLIQKKTDEQGEVQCKLLGFTAIYRFYHYPDSSRLRLSQILVLPPYQHKGYGRYLLEVLNNVAVSEDVYDLTVEEPLDYFQHVRTCVDIPRLLVFDPIQDAVSSAVSRFKRGKLSKKVQIPRFTPPSSLIDDVRKSLKINKKQFLKCWEVLIYLGLDPVDKYMEDFVSVISNRVKDDIIGKDSGTAGKRVIEVPSDYDQEMSFVMHRSRTGEDDSVQMDESQTNQEEQLRQLVDERVKEIKLIAQKVSVH</sequence>
<dbReference type="InterPro" id="IPR016181">
    <property type="entry name" value="Acyl_CoA_acyltransferase"/>
</dbReference>
<keyword evidence="14" id="KW-1185">Reference proteome</keyword>
<reference evidence="13 14" key="1">
    <citation type="submission" date="2019-06" db="EMBL/GenBank/DDBJ databases">
        <title>A chromosomal-level reference genome of Carpinus fangiana (Coryloideae, Betulaceae).</title>
        <authorList>
            <person name="Yang X."/>
            <person name="Wang Z."/>
            <person name="Zhang L."/>
            <person name="Hao G."/>
            <person name="Liu J."/>
            <person name="Yang Y."/>
        </authorList>
    </citation>
    <scope>NUCLEOTIDE SEQUENCE [LARGE SCALE GENOMIC DNA]</scope>
    <source>
        <strain evidence="13">Cfa_2016G</strain>
        <tissue evidence="13">Leaf</tissue>
    </source>
</reference>
<keyword evidence="6" id="KW-0808">Transferase</keyword>
<dbReference type="Gene3D" id="3.40.630.30">
    <property type="match status" value="1"/>
</dbReference>
<dbReference type="Pfam" id="PF00583">
    <property type="entry name" value="Acetyltransf_1"/>
    <property type="match status" value="1"/>
</dbReference>